<dbReference type="AlphaFoldDB" id="A0A8X6JHX3"/>
<gene>
    <name evidence="1" type="ORF">TNCT_231331</name>
</gene>
<dbReference type="Proteomes" id="UP000887116">
    <property type="component" value="Unassembled WGS sequence"/>
</dbReference>
<accession>A0A8X6JHX3</accession>
<evidence type="ECO:0000313" key="1">
    <source>
        <dbReference type="EMBL" id="GFR25958.1"/>
    </source>
</evidence>
<protein>
    <submittedName>
        <fullName evidence="1">Uncharacterized protein</fullName>
    </submittedName>
</protein>
<name>A0A8X6JHX3_TRICU</name>
<comment type="caution">
    <text evidence="1">The sequence shown here is derived from an EMBL/GenBank/DDBJ whole genome shotgun (WGS) entry which is preliminary data.</text>
</comment>
<organism evidence="1 2">
    <name type="scientific">Trichonephila clavata</name>
    <name type="common">Joro spider</name>
    <name type="synonym">Nephila clavata</name>
    <dbReference type="NCBI Taxonomy" id="2740835"/>
    <lineage>
        <taxon>Eukaryota</taxon>
        <taxon>Metazoa</taxon>
        <taxon>Ecdysozoa</taxon>
        <taxon>Arthropoda</taxon>
        <taxon>Chelicerata</taxon>
        <taxon>Arachnida</taxon>
        <taxon>Araneae</taxon>
        <taxon>Araneomorphae</taxon>
        <taxon>Entelegynae</taxon>
        <taxon>Araneoidea</taxon>
        <taxon>Nephilidae</taxon>
        <taxon>Trichonephila</taxon>
    </lineage>
</organism>
<proteinExistence type="predicted"/>
<dbReference type="OrthoDB" id="6760097at2759"/>
<sequence length="102" mass="11834">MEDRKRKFGTFYSFPLIKAKIQTKRLKIVNGVYGLDTVITNYVKFWFRLFCSDMPIVKNVVKSKKLSKLTGMFVVIASPRVLNRLHKGGFKNKLLMFGCHTT</sequence>
<evidence type="ECO:0000313" key="2">
    <source>
        <dbReference type="Proteomes" id="UP000887116"/>
    </source>
</evidence>
<keyword evidence="2" id="KW-1185">Reference proteome</keyword>
<dbReference type="EMBL" id="BMAO01018782">
    <property type="protein sequence ID" value="GFR25958.1"/>
    <property type="molecule type" value="Genomic_DNA"/>
</dbReference>
<reference evidence="1" key="1">
    <citation type="submission" date="2020-07" db="EMBL/GenBank/DDBJ databases">
        <title>Multicomponent nature underlies the extraordinary mechanical properties of spider dragline silk.</title>
        <authorList>
            <person name="Kono N."/>
            <person name="Nakamura H."/>
            <person name="Mori M."/>
            <person name="Yoshida Y."/>
            <person name="Ohtoshi R."/>
            <person name="Malay A.D."/>
            <person name="Moran D.A.P."/>
            <person name="Tomita M."/>
            <person name="Numata K."/>
            <person name="Arakawa K."/>
        </authorList>
    </citation>
    <scope>NUCLEOTIDE SEQUENCE</scope>
</reference>